<evidence type="ECO:0000313" key="3">
    <source>
        <dbReference type="Proteomes" id="UP000178059"/>
    </source>
</evidence>
<keyword evidence="1" id="KW-1133">Transmembrane helix</keyword>
<evidence type="ECO:0008006" key="4">
    <source>
        <dbReference type="Google" id="ProtNLM"/>
    </source>
</evidence>
<protein>
    <recommendedName>
        <fullName evidence="4">DUF11 domain-containing protein</fullName>
    </recommendedName>
</protein>
<accession>A0A1F6VIU9</accession>
<reference evidence="2 3" key="1">
    <citation type="journal article" date="2016" name="Nat. Commun.">
        <title>Thousands of microbial genomes shed light on interconnected biogeochemical processes in an aquifer system.</title>
        <authorList>
            <person name="Anantharaman K."/>
            <person name="Brown C.T."/>
            <person name="Hug L.A."/>
            <person name="Sharon I."/>
            <person name="Castelle C.J."/>
            <person name="Probst A.J."/>
            <person name="Thomas B.C."/>
            <person name="Singh A."/>
            <person name="Wilkins M.J."/>
            <person name="Karaoz U."/>
            <person name="Brodie E.L."/>
            <person name="Williams K.H."/>
            <person name="Hubbard S.S."/>
            <person name="Banfield J.F."/>
        </authorList>
    </citation>
    <scope>NUCLEOTIDE SEQUENCE [LARGE SCALE GENOMIC DNA]</scope>
</reference>
<organism evidence="2 3">
    <name type="scientific">Candidatus Nomurabacteria bacterium RIFCSPHIGHO2_01_FULL_42_16</name>
    <dbReference type="NCBI Taxonomy" id="1801743"/>
    <lineage>
        <taxon>Bacteria</taxon>
        <taxon>Candidatus Nomuraibacteriota</taxon>
    </lineage>
</organism>
<comment type="caution">
    <text evidence="2">The sequence shown here is derived from an EMBL/GenBank/DDBJ whole genome shotgun (WGS) entry which is preliminary data.</text>
</comment>
<proteinExistence type="predicted"/>
<feature type="transmembrane region" description="Helical" evidence="1">
    <location>
        <begin position="67"/>
        <end position="84"/>
    </location>
</feature>
<dbReference type="STRING" id="1801743.A2824_02755"/>
<gene>
    <name evidence="2" type="ORF">A2824_02755</name>
</gene>
<sequence>MPEDKNKTNKLEDINRRLYSRDESLIRRRKERPLSKFSYGVETQWAPSAKASAGQGRRTGISAFKKFFIFSLIVFVGALVFAAFKFGTGSNTFSAENLTFNISVNPFVQSGEETDFGVEIENKNATGIEISNLTVEYQKGQSLEGESGPVSLERKKIDMESIASYSSAFGSTRITLFGDQGSRRNIKVSLEYRTSGSSAIFIKEFLQEVLITSAPITITASLPEEINPGQEISANIKITSNSAAVSKNMLLKVLYPFGFQFKESKPEPFSGDSIWFLGDLAPGAEKTITIKGIVMGDIGEQRIFRILAGEQDKNNQSEIGVLYASTLSTVSLASPSLGIKLIIAGKDQETYAVASQSKVQADINWSNNLPTKMEDLEITAHITGNALNKNSIAPESGLYNHLTDTIIWNKTTIPSLASIGPGDEGTVSFAFTPVSTAGGSLLSNPSIAILVSVRGNKLKDDNSLEPVSNSDRQKTVKIISNLQVSAKALYSDGPIANTGPLPPSAGAETTYTIVWTVTNSNNDVEKAEVRAKLAPFAVKWTGKWEPSGEDVVFNEVTKEIVWRLGRIARSTGIGSDPREVAFQIALEPFFSQVGTTPTLLGETVLTGEDSFAGVMLKNSRGSLNTRISSDSKYKSGDEIVTQ</sequence>
<keyword evidence="1" id="KW-0472">Membrane</keyword>
<dbReference type="AlphaFoldDB" id="A0A1F6VIU9"/>
<dbReference type="Proteomes" id="UP000178059">
    <property type="component" value="Unassembled WGS sequence"/>
</dbReference>
<name>A0A1F6VIU9_9BACT</name>
<dbReference type="EMBL" id="MFTT01000023">
    <property type="protein sequence ID" value="OGI69577.1"/>
    <property type="molecule type" value="Genomic_DNA"/>
</dbReference>
<keyword evidence="1" id="KW-0812">Transmembrane</keyword>
<evidence type="ECO:0000256" key="1">
    <source>
        <dbReference type="SAM" id="Phobius"/>
    </source>
</evidence>
<evidence type="ECO:0000313" key="2">
    <source>
        <dbReference type="EMBL" id="OGI69577.1"/>
    </source>
</evidence>